<dbReference type="Proteomes" id="UP001589738">
    <property type="component" value="Unassembled WGS sequence"/>
</dbReference>
<dbReference type="RefSeq" id="WP_160548462.1">
    <property type="nucleotide sequence ID" value="NZ_JBHLUU010000112.1"/>
</dbReference>
<sequence>MDKEMLPEEDKELAFQSIILNLLITALDRDIESINNSKLKLKKQHVHFMEKIRQRIQKDLTQVRKDMGRKGIKVFAMENQNEDFVSYRYLIRGYESRFNCFKPALKMHTEKLLSTYYEIDYEDIRKSEK</sequence>
<name>A0ABV6KUV6_9BACI</name>
<keyword evidence="2" id="KW-1185">Reference proteome</keyword>
<dbReference type="EMBL" id="JBHLUU010000112">
    <property type="protein sequence ID" value="MFC0476810.1"/>
    <property type="molecule type" value="Genomic_DNA"/>
</dbReference>
<evidence type="ECO:0000313" key="1">
    <source>
        <dbReference type="EMBL" id="MFC0476810.1"/>
    </source>
</evidence>
<evidence type="ECO:0000313" key="2">
    <source>
        <dbReference type="Proteomes" id="UP001589738"/>
    </source>
</evidence>
<organism evidence="1 2">
    <name type="scientific">Robertmurraya beringensis</name>
    <dbReference type="NCBI Taxonomy" id="641660"/>
    <lineage>
        <taxon>Bacteria</taxon>
        <taxon>Bacillati</taxon>
        <taxon>Bacillota</taxon>
        <taxon>Bacilli</taxon>
        <taxon>Bacillales</taxon>
        <taxon>Bacillaceae</taxon>
        <taxon>Robertmurraya</taxon>
    </lineage>
</organism>
<gene>
    <name evidence="1" type="ORF">ACFFHF_16530</name>
</gene>
<proteinExistence type="predicted"/>
<dbReference type="InterPro" id="IPR058600">
    <property type="entry name" value="YhjD-like"/>
</dbReference>
<accession>A0ABV6KUV6</accession>
<comment type="caution">
    <text evidence="1">The sequence shown here is derived from an EMBL/GenBank/DDBJ whole genome shotgun (WGS) entry which is preliminary data.</text>
</comment>
<dbReference type="Pfam" id="PF26325">
    <property type="entry name" value="YhjD"/>
    <property type="match status" value="1"/>
</dbReference>
<reference evidence="1 2" key="1">
    <citation type="submission" date="2024-09" db="EMBL/GenBank/DDBJ databases">
        <authorList>
            <person name="Sun Q."/>
            <person name="Mori K."/>
        </authorList>
    </citation>
    <scope>NUCLEOTIDE SEQUENCE [LARGE SCALE GENOMIC DNA]</scope>
    <source>
        <strain evidence="1 2">CGMCC 1.9126</strain>
    </source>
</reference>
<protein>
    <submittedName>
        <fullName evidence="1">Uncharacterized protein</fullName>
    </submittedName>
</protein>